<feature type="domain" description="ABC transporter" evidence="13">
    <location>
        <begin position="9"/>
        <end position="259"/>
    </location>
</feature>
<comment type="similarity">
    <text evidence="2">Belongs to the ABC transporter superfamily.</text>
</comment>
<organism evidence="14 15">
    <name type="scientific">Paenibacillus prosopidis</name>
    <dbReference type="NCBI Taxonomy" id="630520"/>
    <lineage>
        <taxon>Bacteria</taxon>
        <taxon>Bacillati</taxon>
        <taxon>Bacillota</taxon>
        <taxon>Bacilli</taxon>
        <taxon>Bacillales</taxon>
        <taxon>Paenibacillaceae</taxon>
        <taxon>Paenibacillus</taxon>
    </lineage>
</organism>
<evidence type="ECO:0000256" key="9">
    <source>
        <dbReference type="ARBA" id="ARBA00022967"/>
    </source>
</evidence>
<evidence type="ECO:0000256" key="8">
    <source>
        <dbReference type="ARBA" id="ARBA00022840"/>
    </source>
</evidence>
<dbReference type="AlphaFoldDB" id="A0A368W5B5"/>
<dbReference type="GO" id="GO:0016151">
    <property type="term" value="F:nickel cation binding"/>
    <property type="evidence" value="ECO:0007669"/>
    <property type="project" value="InterPro"/>
</dbReference>
<dbReference type="InterPro" id="IPR003593">
    <property type="entry name" value="AAA+_ATPase"/>
</dbReference>
<evidence type="ECO:0000256" key="6">
    <source>
        <dbReference type="ARBA" id="ARBA00022596"/>
    </source>
</evidence>
<keyword evidence="9" id="KW-1278">Translocase</keyword>
<evidence type="ECO:0000256" key="7">
    <source>
        <dbReference type="ARBA" id="ARBA00022741"/>
    </source>
</evidence>
<dbReference type="InterPro" id="IPR050388">
    <property type="entry name" value="ABC_Ni/Peptide_Import"/>
</dbReference>
<evidence type="ECO:0000256" key="2">
    <source>
        <dbReference type="ARBA" id="ARBA00005417"/>
    </source>
</evidence>
<name>A0A368W5B5_9BACL</name>
<dbReference type="PROSITE" id="PS00211">
    <property type="entry name" value="ABC_TRANSPORTER_1"/>
    <property type="match status" value="1"/>
</dbReference>
<evidence type="ECO:0000256" key="11">
    <source>
        <dbReference type="ARBA" id="ARBA00023112"/>
    </source>
</evidence>
<keyword evidence="8 14" id="KW-0067">ATP-binding</keyword>
<evidence type="ECO:0000256" key="3">
    <source>
        <dbReference type="ARBA" id="ARBA00022448"/>
    </source>
</evidence>
<accession>A0A368W5B5</accession>
<dbReference type="Pfam" id="PF00005">
    <property type="entry name" value="ABC_tran"/>
    <property type="match status" value="1"/>
</dbReference>
<sequence length="277" mass="30909">MIIDPRYVLQVSGLHVTVNTAQGTVPLVQDIHFELKPGRVLGLVGESGSGKTITSLSLMQLLDRKTTRVEGSIRLNGRELNGLKADTMRSIRGKEIAFIMQNPMNAFTPVIKIGDQFIETIRTHTSLTKKQAFELAVTSLEDVNLPDPAGIMKQYPFQLSGGMLQRVMIAITICLRPSVIIADEPTTALDVTNQLQVLRQLERIRSEYGTSILLISHDLGVISEMADEVVVMQHGRIVEKADVYQLFDHPQHEYTKKLLNARPALQINQPTKEFVML</sequence>
<comment type="subcellular location">
    <subcellularLocation>
        <location evidence="1">Cell membrane</location>
        <topology evidence="1">Peripheral membrane protein</topology>
    </subcellularLocation>
</comment>
<dbReference type="SMART" id="SM00382">
    <property type="entry name" value="AAA"/>
    <property type="match status" value="1"/>
</dbReference>
<dbReference type="InterPro" id="IPR003439">
    <property type="entry name" value="ABC_transporter-like_ATP-bd"/>
</dbReference>
<keyword evidence="12" id="KW-0472">Membrane</keyword>
<proteinExistence type="inferred from homology"/>
<dbReference type="GO" id="GO:0005886">
    <property type="term" value="C:plasma membrane"/>
    <property type="evidence" value="ECO:0007669"/>
    <property type="project" value="UniProtKB-SubCell"/>
</dbReference>
<keyword evidence="10" id="KW-0406">Ion transport</keyword>
<evidence type="ECO:0000313" key="15">
    <source>
        <dbReference type="Proteomes" id="UP000252415"/>
    </source>
</evidence>
<keyword evidence="11" id="KW-0921">Nickel transport</keyword>
<evidence type="ECO:0000256" key="5">
    <source>
        <dbReference type="ARBA" id="ARBA00022519"/>
    </source>
</evidence>
<dbReference type="Proteomes" id="UP000252415">
    <property type="component" value="Unassembled WGS sequence"/>
</dbReference>
<dbReference type="InterPro" id="IPR027417">
    <property type="entry name" value="P-loop_NTPase"/>
</dbReference>
<dbReference type="FunFam" id="3.40.50.300:FF:000016">
    <property type="entry name" value="Oligopeptide ABC transporter ATP-binding component"/>
    <property type="match status" value="1"/>
</dbReference>
<gene>
    <name evidence="14" type="ORF">DFP97_107248</name>
</gene>
<reference evidence="14 15" key="1">
    <citation type="submission" date="2018-07" db="EMBL/GenBank/DDBJ databases">
        <title>Genomic Encyclopedia of Type Strains, Phase III (KMG-III): the genomes of soil and plant-associated and newly described type strains.</title>
        <authorList>
            <person name="Whitman W."/>
        </authorList>
    </citation>
    <scope>NUCLEOTIDE SEQUENCE [LARGE SCALE GENOMIC DNA]</scope>
    <source>
        <strain evidence="14 15">CECT 7506</strain>
    </source>
</reference>
<evidence type="ECO:0000256" key="1">
    <source>
        <dbReference type="ARBA" id="ARBA00004202"/>
    </source>
</evidence>
<dbReference type="Gene3D" id="3.40.50.300">
    <property type="entry name" value="P-loop containing nucleotide triphosphate hydrolases"/>
    <property type="match status" value="1"/>
</dbReference>
<evidence type="ECO:0000313" key="14">
    <source>
        <dbReference type="EMBL" id="RCW48046.1"/>
    </source>
</evidence>
<keyword evidence="4" id="KW-1003">Cell membrane</keyword>
<dbReference type="InterPro" id="IPR017871">
    <property type="entry name" value="ABC_transporter-like_CS"/>
</dbReference>
<keyword evidence="7" id="KW-0547">Nucleotide-binding</keyword>
<evidence type="ECO:0000259" key="13">
    <source>
        <dbReference type="PROSITE" id="PS50893"/>
    </source>
</evidence>
<dbReference type="PANTHER" id="PTHR43297:SF2">
    <property type="entry name" value="DIPEPTIDE TRANSPORT ATP-BINDING PROTEIN DPPD"/>
    <property type="match status" value="1"/>
</dbReference>
<evidence type="ECO:0000256" key="4">
    <source>
        <dbReference type="ARBA" id="ARBA00022475"/>
    </source>
</evidence>
<evidence type="ECO:0000256" key="10">
    <source>
        <dbReference type="ARBA" id="ARBA00023065"/>
    </source>
</evidence>
<dbReference type="GO" id="GO:0005524">
    <property type="term" value="F:ATP binding"/>
    <property type="evidence" value="ECO:0007669"/>
    <property type="project" value="UniProtKB-KW"/>
</dbReference>
<evidence type="ECO:0000256" key="12">
    <source>
        <dbReference type="ARBA" id="ARBA00023136"/>
    </source>
</evidence>
<keyword evidence="6" id="KW-0533">Nickel</keyword>
<dbReference type="RefSeq" id="WP_245976186.1">
    <property type="nucleotide sequence ID" value="NZ_QPJD01000007.1"/>
</dbReference>
<dbReference type="PANTHER" id="PTHR43297">
    <property type="entry name" value="OLIGOPEPTIDE TRANSPORT ATP-BINDING PROTEIN APPD"/>
    <property type="match status" value="1"/>
</dbReference>
<comment type="caution">
    <text evidence="14">The sequence shown here is derived from an EMBL/GenBank/DDBJ whole genome shotgun (WGS) entry which is preliminary data.</text>
</comment>
<dbReference type="InterPro" id="IPR014138">
    <property type="entry name" value="Nickel_NikD"/>
</dbReference>
<dbReference type="GO" id="GO:0015413">
    <property type="term" value="F:ABC-type nickel transporter activity"/>
    <property type="evidence" value="ECO:0007669"/>
    <property type="project" value="InterPro"/>
</dbReference>
<dbReference type="EMBL" id="QPJD01000007">
    <property type="protein sequence ID" value="RCW48046.1"/>
    <property type="molecule type" value="Genomic_DNA"/>
</dbReference>
<keyword evidence="3" id="KW-0813">Transport</keyword>
<protein>
    <submittedName>
        <fullName evidence="14">Nickel transport system ATP-binding protein</fullName>
    </submittedName>
</protein>
<dbReference type="SUPFAM" id="SSF52540">
    <property type="entry name" value="P-loop containing nucleoside triphosphate hydrolases"/>
    <property type="match status" value="1"/>
</dbReference>
<keyword evidence="5" id="KW-0997">Cell inner membrane</keyword>
<keyword evidence="15" id="KW-1185">Reference proteome</keyword>
<dbReference type="NCBIfam" id="TIGR02770">
    <property type="entry name" value="nickel_nikD"/>
    <property type="match status" value="1"/>
</dbReference>
<dbReference type="CDD" id="cd03257">
    <property type="entry name" value="ABC_NikE_OppD_transporters"/>
    <property type="match status" value="1"/>
</dbReference>
<dbReference type="GO" id="GO:0016887">
    <property type="term" value="F:ATP hydrolysis activity"/>
    <property type="evidence" value="ECO:0007669"/>
    <property type="project" value="InterPro"/>
</dbReference>
<dbReference type="PROSITE" id="PS50893">
    <property type="entry name" value="ABC_TRANSPORTER_2"/>
    <property type="match status" value="1"/>
</dbReference>